<dbReference type="InterPro" id="IPR004358">
    <property type="entry name" value="Sig_transdc_His_kin-like_C"/>
</dbReference>
<dbReference type="SUPFAM" id="SSF55874">
    <property type="entry name" value="ATPase domain of HSP90 chaperone/DNA topoisomerase II/histidine kinase"/>
    <property type="match status" value="1"/>
</dbReference>
<organism evidence="7 8">
    <name type="scientific">Altererythrobacter ishigakiensis</name>
    <dbReference type="NCBI Taxonomy" id="476157"/>
    <lineage>
        <taxon>Bacteria</taxon>
        <taxon>Pseudomonadati</taxon>
        <taxon>Pseudomonadota</taxon>
        <taxon>Alphaproteobacteria</taxon>
        <taxon>Sphingomonadales</taxon>
        <taxon>Erythrobacteraceae</taxon>
        <taxon>Altererythrobacter</taxon>
    </lineage>
</organism>
<proteinExistence type="predicted"/>
<dbReference type="OrthoDB" id="2514702at2"/>
<keyword evidence="7" id="KW-0418">Kinase</keyword>
<evidence type="ECO:0000256" key="4">
    <source>
        <dbReference type="SAM" id="MobiDB-lite"/>
    </source>
</evidence>
<reference evidence="7 8" key="1">
    <citation type="submission" date="2019-07" db="EMBL/GenBank/DDBJ databases">
        <title>Genomic Encyclopedia of Archaeal and Bacterial Type Strains, Phase II (KMG-II): from individual species to whole genera.</title>
        <authorList>
            <person name="Goeker M."/>
        </authorList>
    </citation>
    <scope>NUCLEOTIDE SEQUENCE [LARGE SCALE GENOMIC DNA]</scope>
    <source>
        <strain evidence="7 8">ATCC BAA-2084</strain>
    </source>
</reference>
<dbReference type="GO" id="GO:0000155">
    <property type="term" value="F:phosphorelay sensor kinase activity"/>
    <property type="evidence" value="ECO:0007669"/>
    <property type="project" value="InterPro"/>
</dbReference>
<evidence type="ECO:0000313" key="8">
    <source>
        <dbReference type="Proteomes" id="UP000320547"/>
    </source>
</evidence>
<dbReference type="STRING" id="476157.GCA_001663155_00377"/>
<dbReference type="EMBL" id="VLLK01000001">
    <property type="protein sequence ID" value="TWJ08751.1"/>
    <property type="molecule type" value="Genomic_DNA"/>
</dbReference>
<evidence type="ECO:0000256" key="5">
    <source>
        <dbReference type="SAM" id="Phobius"/>
    </source>
</evidence>
<feature type="transmembrane region" description="Helical" evidence="5">
    <location>
        <begin position="118"/>
        <end position="139"/>
    </location>
</feature>
<feature type="compositionally biased region" description="Low complexity" evidence="4">
    <location>
        <begin position="382"/>
        <end position="395"/>
    </location>
</feature>
<keyword evidence="5" id="KW-0472">Membrane</keyword>
<dbReference type="Pfam" id="PF02518">
    <property type="entry name" value="HATPase_c"/>
    <property type="match status" value="1"/>
</dbReference>
<feature type="transmembrane region" description="Helical" evidence="5">
    <location>
        <begin position="78"/>
        <end position="98"/>
    </location>
</feature>
<dbReference type="PRINTS" id="PR00344">
    <property type="entry name" value="BCTRLSENSOR"/>
</dbReference>
<dbReference type="GO" id="GO:0016020">
    <property type="term" value="C:membrane"/>
    <property type="evidence" value="ECO:0007669"/>
    <property type="project" value="InterPro"/>
</dbReference>
<evidence type="ECO:0000256" key="1">
    <source>
        <dbReference type="ARBA" id="ARBA00000085"/>
    </source>
</evidence>
<feature type="compositionally biased region" description="Acidic residues" evidence="4">
    <location>
        <begin position="369"/>
        <end position="379"/>
    </location>
</feature>
<accession>A0A562UT33</accession>
<dbReference type="PANTHER" id="PTHR34220">
    <property type="entry name" value="SENSOR HISTIDINE KINASE YPDA"/>
    <property type="match status" value="1"/>
</dbReference>
<feature type="region of interest" description="Disordered" evidence="4">
    <location>
        <begin position="348"/>
        <end position="408"/>
    </location>
</feature>
<comment type="caution">
    <text evidence="7">The sequence shown here is derived from an EMBL/GenBank/DDBJ whole genome shotgun (WGS) entry which is preliminary data.</text>
</comment>
<keyword evidence="7" id="KW-0808">Transferase</keyword>
<evidence type="ECO:0000256" key="2">
    <source>
        <dbReference type="ARBA" id="ARBA00012438"/>
    </source>
</evidence>
<dbReference type="InterPro" id="IPR036890">
    <property type="entry name" value="HATPase_C_sf"/>
</dbReference>
<evidence type="ECO:0000313" key="7">
    <source>
        <dbReference type="EMBL" id="TWJ08751.1"/>
    </source>
</evidence>
<dbReference type="AlphaFoldDB" id="A0A562UT33"/>
<dbReference type="Pfam" id="PF06580">
    <property type="entry name" value="His_kinase"/>
    <property type="match status" value="1"/>
</dbReference>
<evidence type="ECO:0000259" key="6">
    <source>
        <dbReference type="PROSITE" id="PS50109"/>
    </source>
</evidence>
<gene>
    <name evidence="7" type="ORF">JN10_0366</name>
</gene>
<comment type="catalytic activity">
    <reaction evidence="1">
        <text>ATP + protein L-histidine = ADP + protein N-phospho-L-histidine.</text>
        <dbReference type="EC" id="2.7.13.3"/>
    </reaction>
</comment>
<dbReference type="Proteomes" id="UP000320547">
    <property type="component" value="Unassembled WGS sequence"/>
</dbReference>
<dbReference type="SMART" id="SM00387">
    <property type="entry name" value="HATPase_c"/>
    <property type="match status" value="1"/>
</dbReference>
<feature type="coiled-coil region" evidence="3">
    <location>
        <begin position="146"/>
        <end position="173"/>
    </location>
</feature>
<dbReference type="InterPro" id="IPR003594">
    <property type="entry name" value="HATPase_dom"/>
</dbReference>
<sequence length="408" mass="44296">MAVLPFQPTPFFANKNRAFWNLQLAGWGGAFLLRASAAIANGQPLDLLAVIIVTTVTGFSISLVLSVVYRQLINRQPIFTWGMTLLALLAAVALYASIEAWVQGIYSAGVSDSTFAQRFIGLIYIPATLLGGWTALYFATNYFLTVEEQADRLERLEAQATSAQLAMLRYQLNPHFLFNTLNSISTLVLLKQTEPANAMLSRLSAFLRHTLIMEPGSTVTLAEEIETLQLYLDIERMRFEDRLRTNFAIEDAANDALLPSMLLQPLVENAVKYAVSPQEEGARIDLTAKVQSGRLKVQVSDTGPGLKGPRQGDLLALAKKGGADTSSTGVGLANIRNRLMQAYGDNHRFETSSGSGGGFTVSIDIPFETADEPAAEAESEPTHSQPAEPAQPSPSVGFRPGRPMESNA</sequence>
<keyword evidence="5" id="KW-1133">Transmembrane helix</keyword>
<dbReference type="PANTHER" id="PTHR34220:SF7">
    <property type="entry name" value="SENSOR HISTIDINE KINASE YPDA"/>
    <property type="match status" value="1"/>
</dbReference>
<dbReference type="InterPro" id="IPR050640">
    <property type="entry name" value="Bact_2-comp_sensor_kinase"/>
</dbReference>
<keyword evidence="5" id="KW-0812">Transmembrane</keyword>
<keyword evidence="3" id="KW-0175">Coiled coil</keyword>
<evidence type="ECO:0000256" key="3">
    <source>
        <dbReference type="SAM" id="Coils"/>
    </source>
</evidence>
<dbReference type="InterPro" id="IPR010559">
    <property type="entry name" value="Sig_transdc_His_kin_internal"/>
</dbReference>
<protein>
    <recommendedName>
        <fullName evidence="2">histidine kinase</fullName>
        <ecNumber evidence="2">2.7.13.3</ecNumber>
    </recommendedName>
</protein>
<feature type="transmembrane region" description="Helical" evidence="5">
    <location>
        <begin position="47"/>
        <end position="69"/>
    </location>
</feature>
<name>A0A562UT33_9SPHN</name>
<dbReference type="EC" id="2.7.13.3" evidence="2"/>
<dbReference type="Gene3D" id="3.30.565.10">
    <property type="entry name" value="Histidine kinase-like ATPase, C-terminal domain"/>
    <property type="match status" value="1"/>
</dbReference>
<keyword evidence="8" id="KW-1185">Reference proteome</keyword>
<dbReference type="RefSeq" id="WP_067596729.1">
    <property type="nucleotide sequence ID" value="NZ_CP015963.1"/>
</dbReference>
<feature type="domain" description="Histidine kinase" evidence="6">
    <location>
        <begin position="262"/>
        <end position="369"/>
    </location>
</feature>
<dbReference type="InterPro" id="IPR005467">
    <property type="entry name" value="His_kinase_dom"/>
</dbReference>
<dbReference type="PROSITE" id="PS50109">
    <property type="entry name" value="HIS_KIN"/>
    <property type="match status" value="1"/>
</dbReference>